<gene>
    <name evidence="2" type="ORF">C1H46_001040</name>
</gene>
<evidence type="ECO:0000256" key="1">
    <source>
        <dbReference type="SAM" id="MobiDB-lite"/>
    </source>
</evidence>
<accession>A0A540NS70</accession>
<evidence type="ECO:0000313" key="2">
    <source>
        <dbReference type="EMBL" id="TQE13473.1"/>
    </source>
</evidence>
<protein>
    <submittedName>
        <fullName evidence="2">Uncharacterized protein</fullName>
    </submittedName>
</protein>
<reference evidence="2 3" key="1">
    <citation type="journal article" date="2019" name="G3 (Bethesda)">
        <title>Sequencing of a Wild Apple (Malus baccata) Genome Unravels the Differences Between Cultivated and Wild Apple Species Regarding Disease Resistance and Cold Tolerance.</title>
        <authorList>
            <person name="Chen X."/>
        </authorList>
    </citation>
    <scope>NUCLEOTIDE SEQUENCE [LARGE SCALE GENOMIC DNA]</scope>
    <source>
        <strain evidence="3">cv. Shandingzi</strain>
        <tissue evidence="2">Leaves</tissue>
    </source>
</reference>
<keyword evidence="3" id="KW-1185">Reference proteome</keyword>
<feature type="region of interest" description="Disordered" evidence="1">
    <location>
        <begin position="1"/>
        <end position="32"/>
    </location>
</feature>
<dbReference type="Proteomes" id="UP000315295">
    <property type="component" value="Unassembled WGS sequence"/>
</dbReference>
<sequence>MSHLISTWKAASSGSPAPPPPPPTGRSTPSIVGPPVVVLGGTDVAQALESSTSSVVLPPSACRTHQRVRTPNMASTSASKAIRPAKKNTRGPCRQLKIGQVTQVTNDHITIGYDKRHRATPTAELHSALAHDVGHVVRTECPMLWILWREIPAETKTLGGSKFLEIDVFKDVYVRPGDELAEQLHVTMVEISQAILQESAS</sequence>
<name>A0A540NS70_MALBA</name>
<organism evidence="2 3">
    <name type="scientific">Malus baccata</name>
    <name type="common">Siberian crab apple</name>
    <name type="synonym">Pyrus baccata</name>
    <dbReference type="NCBI Taxonomy" id="106549"/>
    <lineage>
        <taxon>Eukaryota</taxon>
        <taxon>Viridiplantae</taxon>
        <taxon>Streptophyta</taxon>
        <taxon>Embryophyta</taxon>
        <taxon>Tracheophyta</taxon>
        <taxon>Spermatophyta</taxon>
        <taxon>Magnoliopsida</taxon>
        <taxon>eudicotyledons</taxon>
        <taxon>Gunneridae</taxon>
        <taxon>Pentapetalae</taxon>
        <taxon>rosids</taxon>
        <taxon>fabids</taxon>
        <taxon>Rosales</taxon>
        <taxon>Rosaceae</taxon>
        <taxon>Amygdaloideae</taxon>
        <taxon>Maleae</taxon>
        <taxon>Malus</taxon>
    </lineage>
</organism>
<dbReference type="EMBL" id="VIEB01000011">
    <property type="protein sequence ID" value="TQE13473.1"/>
    <property type="molecule type" value="Genomic_DNA"/>
</dbReference>
<dbReference type="AlphaFoldDB" id="A0A540NS70"/>
<feature type="region of interest" description="Disordered" evidence="1">
    <location>
        <begin position="61"/>
        <end position="90"/>
    </location>
</feature>
<proteinExistence type="predicted"/>
<comment type="caution">
    <text evidence="2">The sequence shown here is derived from an EMBL/GenBank/DDBJ whole genome shotgun (WGS) entry which is preliminary data.</text>
</comment>
<evidence type="ECO:0000313" key="3">
    <source>
        <dbReference type="Proteomes" id="UP000315295"/>
    </source>
</evidence>